<reference evidence="12" key="2">
    <citation type="submission" date="2012-02" db="EMBL/GenBank/DDBJ databases">
        <authorList>
            <person name="Genoscope - CEA"/>
        </authorList>
    </citation>
    <scope>NUCLEOTIDE SEQUENCE</scope>
</reference>
<evidence type="ECO:0000256" key="8">
    <source>
        <dbReference type="ARBA" id="ARBA00023136"/>
    </source>
</evidence>
<dbReference type="GO" id="GO:0004190">
    <property type="term" value="F:aspartic-type endopeptidase activity"/>
    <property type="evidence" value="ECO:0007669"/>
    <property type="project" value="UniProtKB-UniRule"/>
</dbReference>
<proteinExistence type="inferred from homology"/>
<evidence type="ECO:0000256" key="2">
    <source>
        <dbReference type="ARBA" id="ARBA00022475"/>
    </source>
</evidence>
<feature type="compositionally biased region" description="Basic and acidic residues" evidence="11">
    <location>
        <begin position="233"/>
        <end position="267"/>
    </location>
</feature>
<accession>H6RDP7</accession>
<keyword evidence="4 9" id="KW-0812">Transmembrane</keyword>
<name>H6RDP7_9BACT</name>
<comment type="similarity">
    <text evidence="1 9 10">Belongs to the peptidase A8 family.</text>
</comment>
<keyword evidence="2 9" id="KW-1003">Cell membrane</keyword>
<dbReference type="EC" id="3.4.23.36" evidence="9"/>
<dbReference type="PRINTS" id="PR00781">
    <property type="entry name" value="LIPOSIGPTASE"/>
</dbReference>
<feature type="active site" evidence="9">
    <location>
        <position position="167"/>
    </location>
</feature>
<dbReference type="InterPro" id="IPR001872">
    <property type="entry name" value="Peptidase_A8"/>
</dbReference>
<evidence type="ECO:0000256" key="7">
    <source>
        <dbReference type="ARBA" id="ARBA00022989"/>
    </source>
</evidence>
<keyword evidence="5 9" id="KW-0064">Aspartyl protease</keyword>
<evidence type="ECO:0000256" key="4">
    <source>
        <dbReference type="ARBA" id="ARBA00022692"/>
    </source>
</evidence>
<evidence type="ECO:0000313" key="12">
    <source>
        <dbReference type="EMBL" id="CCF99158.1"/>
    </source>
</evidence>
<keyword evidence="7 9" id="KW-1133">Transmembrane helix</keyword>
<comment type="subcellular location">
    <subcellularLocation>
        <location evidence="9">Cell membrane</location>
        <topology evidence="9">Multi-pass membrane protein</topology>
    </subcellularLocation>
</comment>
<feature type="transmembrane region" description="Helical" evidence="9">
    <location>
        <begin position="190"/>
        <end position="208"/>
    </location>
</feature>
<evidence type="ECO:0000256" key="10">
    <source>
        <dbReference type="RuleBase" id="RU004181"/>
    </source>
</evidence>
<comment type="catalytic activity">
    <reaction evidence="9">
        <text>Release of signal peptides from bacterial membrane prolipoproteins. Hydrolyzes -Xaa-Yaa-Zaa-|-(S,diacylglyceryl)Cys-, in which Xaa is hydrophobic (preferably Leu), and Yaa (Ala or Ser) and Zaa (Gly or Ala) have small, neutral side chains.</text>
        <dbReference type="EC" id="3.4.23.36"/>
    </reaction>
</comment>
<dbReference type="PANTHER" id="PTHR33695:SF1">
    <property type="entry name" value="LIPOPROTEIN SIGNAL PEPTIDASE"/>
    <property type="match status" value="1"/>
</dbReference>
<reference evidence="12" key="1">
    <citation type="journal article" date="2012" name="Environ. Microbiol.">
        <title>Genomic content of uncultured Bacteroidetes from contrasting oceanic provinces in the North Atlantic Ocean.</title>
        <authorList>
            <person name="Gomez-Pereira P.R."/>
            <person name="Schuler M."/>
            <person name="Fuchs B.M."/>
            <person name="Bennke C."/>
            <person name="Teeling H."/>
            <person name="Waldmann J."/>
            <person name="Richter M."/>
            <person name="Barbe V."/>
            <person name="Bataille E."/>
            <person name="Glockner F.O."/>
            <person name="Amann R."/>
        </authorList>
    </citation>
    <scope>NUCLEOTIDE SEQUENCE</scope>
</reference>
<feature type="active site" evidence="9">
    <location>
        <position position="196"/>
    </location>
</feature>
<keyword evidence="8 9" id="KW-0472">Membrane</keyword>
<dbReference type="GO" id="GO:0005886">
    <property type="term" value="C:plasma membrane"/>
    <property type="evidence" value="ECO:0007669"/>
    <property type="project" value="UniProtKB-SubCell"/>
</dbReference>
<keyword evidence="6 9" id="KW-0378">Hydrolase</keyword>
<feature type="transmembrane region" description="Helical" evidence="9">
    <location>
        <begin position="5"/>
        <end position="26"/>
    </location>
</feature>
<feature type="transmembrane region" description="Helical" evidence="9">
    <location>
        <begin position="65"/>
        <end position="86"/>
    </location>
</feature>
<dbReference type="Pfam" id="PF01252">
    <property type="entry name" value="Peptidase_A8"/>
    <property type="match status" value="1"/>
</dbReference>
<dbReference type="GO" id="GO:0006508">
    <property type="term" value="P:proteolysis"/>
    <property type="evidence" value="ECO:0007669"/>
    <property type="project" value="UniProtKB-KW"/>
</dbReference>
<dbReference type="HAMAP" id="MF_00161">
    <property type="entry name" value="LspA"/>
    <property type="match status" value="1"/>
</dbReference>
<dbReference type="EMBL" id="FO117572">
    <property type="protein sequence ID" value="CCF99158.1"/>
    <property type="molecule type" value="Genomic_DNA"/>
</dbReference>
<feature type="transmembrane region" description="Helical" evidence="9">
    <location>
        <begin position="98"/>
        <end position="119"/>
    </location>
</feature>
<comment type="pathway">
    <text evidence="9">Protein modification; lipoprotein biosynthesis (signal peptide cleavage).</text>
</comment>
<dbReference type="PANTHER" id="PTHR33695">
    <property type="entry name" value="LIPOPROTEIN SIGNAL PEPTIDASE"/>
    <property type="match status" value="1"/>
</dbReference>
<organism evidence="12">
    <name type="scientific">uncultured Flavobacteriia bacterium</name>
    <dbReference type="NCBI Taxonomy" id="212695"/>
    <lineage>
        <taxon>Bacteria</taxon>
        <taxon>Pseudomonadati</taxon>
        <taxon>Bacteroidota</taxon>
        <taxon>Flavobacteriia</taxon>
        <taxon>environmental samples</taxon>
    </lineage>
</organism>
<evidence type="ECO:0000256" key="9">
    <source>
        <dbReference type="HAMAP-Rule" id="MF_00161"/>
    </source>
</evidence>
<evidence type="ECO:0000256" key="11">
    <source>
        <dbReference type="SAM" id="MobiDB-lite"/>
    </source>
</evidence>
<dbReference type="AlphaFoldDB" id="H6RDP7"/>
<evidence type="ECO:0000256" key="1">
    <source>
        <dbReference type="ARBA" id="ARBA00006139"/>
    </source>
</evidence>
<evidence type="ECO:0000256" key="5">
    <source>
        <dbReference type="ARBA" id="ARBA00022750"/>
    </source>
</evidence>
<protein>
    <recommendedName>
        <fullName evidence="9">Lipoprotein signal peptidase</fullName>
        <ecNumber evidence="9">3.4.23.36</ecNumber>
    </recommendedName>
    <alternativeName>
        <fullName evidence="9">Prolipoprotein signal peptidase</fullName>
    </alternativeName>
    <alternativeName>
        <fullName evidence="9">Signal peptidase II</fullName>
        <shortName evidence="9">SPase II</shortName>
    </alternativeName>
</protein>
<evidence type="ECO:0000256" key="6">
    <source>
        <dbReference type="ARBA" id="ARBA00022801"/>
    </source>
</evidence>
<evidence type="ECO:0000256" key="3">
    <source>
        <dbReference type="ARBA" id="ARBA00022670"/>
    </source>
</evidence>
<feature type="region of interest" description="Disordered" evidence="11">
    <location>
        <begin position="231"/>
        <end position="267"/>
    </location>
</feature>
<gene>
    <name evidence="9" type="primary">lspA</name>
    <name evidence="12" type="ORF">VIS_S3ARA10024</name>
</gene>
<comment type="function">
    <text evidence="9">This protein specifically catalyzes the removal of signal peptides from prolipoproteins.</text>
</comment>
<keyword evidence="3 9" id="KW-0645">Protease</keyword>
<sequence>MKKNIIIVAVIVTIILLCDQFLKIYLKSTYDSDNPGDQAIAGDWFVMTYIENQGMAFGTKFGSSIWAKLALSVFRIIAISGIIYYLILQLKKGVRREFLIAISLIMAGATGNLIDSMFYDFIFPVEEYLNCGLEYNRLDGSGNWSDCGYEGQIEIRHTGFLFGNVVDMFQFHATWPTWVPWLGGGQVFPAIWNVADASISLGVIMVFCRQRKYFPKEEAKKKKKLAFSMPWSKKSDVPVKEPEVESTLEKGDDSINGEERETNDSAL</sequence>
<dbReference type="UniPathway" id="UPA00665"/>